<name>A0A3N1VJF0_9BACT</name>
<sequence>MFWFPTYTPPDFSSPPLRDAPLVRFAVVERAGVAPEGYHATSIFPEYFHVAPGRWELLRESRMDCVVVQRPEGQLEAVEFRRLQVGDRVALGRGENGEDGIYVHAEAFCDEEGRGDKFSFRTRLTRETSFSIDYDEFYDLLSYERDHGRIVWVLGPALVFDRDARDAFCALIDRGYVHALLAGNALAVHDVEAAMFDTALGQEIYAKRLVPLGHYHHLDAINRVRAVGSLEAAMRQGLVTNGVMHAAWKRGISVILAGSIRDDGPLPEVVADVYAAQDRMRAVVRRATTIVALATQLHAIATGNMAPSYRVLEDGTVRPVFFYTVDMSEFAVQKLANRGSLTARSLLTNVQDFVVTVERGLRRREERATSPK</sequence>
<dbReference type="InterPro" id="IPR048963">
    <property type="entry name" value="ArgZ/ArgE-like_C_2nd"/>
</dbReference>
<evidence type="ECO:0000259" key="1">
    <source>
        <dbReference type="Pfam" id="PF21570"/>
    </source>
</evidence>
<dbReference type="Proteomes" id="UP000276223">
    <property type="component" value="Unassembled WGS sequence"/>
</dbReference>
<evidence type="ECO:0000313" key="3">
    <source>
        <dbReference type="Proteomes" id="UP000276223"/>
    </source>
</evidence>
<dbReference type="OrthoDB" id="5386290at2"/>
<proteinExistence type="predicted"/>
<dbReference type="Gene3D" id="2.40.420.10">
    <property type="entry name" value="conserved putative lor/sdh protein from methanococcus maripaludis s2 domain"/>
    <property type="match status" value="1"/>
</dbReference>
<organism evidence="2 3">
    <name type="scientific">Desulfosoma caldarium</name>
    <dbReference type="NCBI Taxonomy" id="610254"/>
    <lineage>
        <taxon>Bacteria</taxon>
        <taxon>Pseudomonadati</taxon>
        <taxon>Thermodesulfobacteriota</taxon>
        <taxon>Syntrophobacteria</taxon>
        <taxon>Syntrophobacterales</taxon>
        <taxon>Syntrophobacteraceae</taxon>
        <taxon>Desulfosoma</taxon>
    </lineage>
</organism>
<evidence type="ECO:0000313" key="2">
    <source>
        <dbReference type="EMBL" id="ROR02923.1"/>
    </source>
</evidence>
<reference evidence="2 3" key="1">
    <citation type="submission" date="2018-11" db="EMBL/GenBank/DDBJ databases">
        <title>Genomic Encyclopedia of Type Strains, Phase IV (KMG-IV): sequencing the most valuable type-strain genomes for metagenomic binning, comparative biology and taxonomic classification.</title>
        <authorList>
            <person name="Goeker M."/>
        </authorList>
    </citation>
    <scope>NUCLEOTIDE SEQUENCE [LARGE SCALE GENOMIC DNA]</scope>
    <source>
        <strain evidence="2 3">DSM 22027</strain>
    </source>
</reference>
<gene>
    <name evidence="2" type="ORF">EDC27_0166</name>
</gene>
<feature type="domain" description="Arginine dihydrolase ArgZ/ArgE-like C-terminal second subdomain" evidence="1">
    <location>
        <begin position="144"/>
        <end position="354"/>
    </location>
</feature>
<dbReference type="Gene3D" id="3.40.50.10690">
    <property type="entry name" value="putative lor/sdh protein like domains"/>
    <property type="match status" value="1"/>
</dbReference>
<protein>
    <recommendedName>
        <fullName evidence="1">Arginine dihydrolase ArgZ/ArgE-like C-terminal second subdomain domain-containing protein</fullName>
    </recommendedName>
</protein>
<comment type="caution">
    <text evidence="2">The sequence shown here is derived from an EMBL/GenBank/DDBJ whole genome shotgun (WGS) entry which is preliminary data.</text>
</comment>
<dbReference type="AlphaFoldDB" id="A0A3N1VJF0"/>
<dbReference type="Pfam" id="PF21570">
    <property type="entry name" value="ArgZ-like_C_2nd"/>
    <property type="match status" value="1"/>
</dbReference>
<dbReference type="RefSeq" id="WP_123288723.1">
    <property type="nucleotide sequence ID" value="NZ_RJVA01000009.1"/>
</dbReference>
<keyword evidence="3" id="KW-1185">Reference proteome</keyword>
<accession>A0A3N1VJF0</accession>
<dbReference type="EMBL" id="RJVA01000009">
    <property type="protein sequence ID" value="ROR02923.1"/>
    <property type="molecule type" value="Genomic_DNA"/>
</dbReference>